<proteinExistence type="predicted"/>
<dbReference type="Proteomes" id="UP000593578">
    <property type="component" value="Unassembled WGS sequence"/>
</dbReference>
<evidence type="ECO:0000313" key="1">
    <source>
        <dbReference type="EMBL" id="MBA0592319.1"/>
    </source>
</evidence>
<dbReference type="AlphaFoldDB" id="A0A7J8PSQ0"/>
<accession>A0A7J8PSQ0</accession>
<evidence type="ECO:0000313" key="2">
    <source>
        <dbReference type="Proteomes" id="UP000593578"/>
    </source>
</evidence>
<sequence>MELFCLGLHGTLIKNPDIMLRSVN</sequence>
<organism evidence="1 2">
    <name type="scientific">Gossypium raimondii</name>
    <name type="common">Peruvian cotton</name>
    <name type="synonym">Gossypium klotzschianum subsp. raimondii</name>
    <dbReference type="NCBI Taxonomy" id="29730"/>
    <lineage>
        <taxon>Eukaryota</taxon>
        <taxon>Viridiplantae</taxon>
        <taxon>Streptophyta</taxon>
        <taxon>Embryophyta</taxon>
        <taxon>Tracheophyta</taxon>
        <taxon>Spermatophyta</taxon>
        <taxon>Magnoliopsida</taxon>
        <taxon>eudicotyledons</taxon>
        <taxon>Gunneridae</taxon>
        <taxon>Pentapetalae</taxon>
        <taxon>rosids</taxon>
        <taxon>malvids</taxon>
        <taxon>Malvales</taxon>
        <taxon>Malvaceae</taxon>
        <taxon>Malvoideae</taxon>
        <taxon>Gossypium</taxon>
    </lineage>
</organism>
<name>A0A7J8PSQ0_GOSRA</name>
<gene>
    <name evidence="1" type="ORF">Gorai_009302</name>
</gene>
<dbReference type="EMBL" id="JABEZZ010000008">
    <property type="protein sequence ID" value="MBA0592319.1"/>
    <property type="molecule type" value="Genomic_DNA"/>
</dbReference>
<comment type="caution">
    <text evidence="1">The sequence shown here is derived from an EMBL/GenBank/DDBJ whole genome shotgun (WGS) entry which is preliminary data.</text>
</comment>
<protein>
    <submittedName>
        <fullName evidence="1">Uncharacterized protein</fullName>
    </submittedName>
</protein>
<reference evidence="1 2" key="1">
    <citation type="journal article" date="2019" name="Genome Biol. Evol.">
        <title>Insights into the evolution of the New World diploid cottons (Gossypium, subgenus Houzingenia) based on genome sequencing.</title>
        <authorList>
            <person name="Grover C.E."/>
            <person name="Arick M.A. 2nd"/>
            <person name="Thrash A."/>
            <person name="Conover J.L."/>
            <person name="Sanders W.S."/>
            <person name="Peterson D.G."/>
            <person name="Frelichowski J.E."/>
            <person name="Scheffler J.A."/>
            <person name="Scheffler B.E."/>
            <person name="Wendel J.F."/>
        </authorList>
    </citation>
    <scope>NUCLEOTIDE SEQUENCE [LARGE SCALE GENOMIC DNA]</scope>
    <source>
        <strain evidence="1">8</strain>
        <tissue evidence="1">Leaf</tissue>
    </source>
</reference>